<dbReference type="RefSeq" id="WP_130957791.1">
    <property type="nucleotide sequence ID" value="NZ_DBFBQU010000029.1"/>
</dbReference>
<accession>A0A6H3FAX2</accession>
<sequence length="106" mass="11203">MPLLRLAYALCFLPPDTGAALLQLTLQAARTVLVADLRPPERNLEWPAALALRCLPGLWPGGPAAAYLRQGGLEGLSARVQARVVARRALLGGAAVLLRLEIGPGF</sequence>
<keyword evidence="2" id="KW-1185">Reference proteome</keyword>
<organism evidence="1 2">
    <name type="scientific">Desulfovibrio legallii</name>
    <dbReference type="NCBI Taxonomy" id="571438"/>
    <lineage>
        <taxon>Bacteria</taxon>
        <taxon>Pseudomonadati</taxon>
        <taxon>Thermodesulfobacteriota</taxon>
        <taxon>Desulfovibrionia</taxon>
        <taxon>Desulfovibrionales</taxon>
        <taxon>Desulfovibrionaceae</taxon>
        <taxon>Desulfovibrio</taxon>
    </lineage>
</organism>
<reference evidence="1 2" key="1">
    <citation type="submission" date="2018-12" db="EMBL/GenBank/DDBJ databases">
        <title>First genome draft of Desulfovibrio legallis sp. nov.</title>
        <authorList>
            <person name="Ben Dhia O."/>
            <person name="Najjari A."/>
            <person name="Ferjani R."/>
            <person name="Fhoula I."/>
            <person name="Fardeau M.-L."/>
            <person name="Boudabbous A."/>
            <person name="Ouzari H.I."/>
        </authorList>
    </citation>
    <scope>NUCLEOTIDE SEQUENCE [LARGE SCALE GENOMIC DNA]</scope>
    <source>
        <strain evidence="1 2">H1T</strain>
    </source>
</reference>
<dbReference type="EMBL" id="SIXC01000003">
    <property type="protein sequence ID" value="TBH81001.1"/>
    <property type="molecule type" value="Genomic_DNA"/>
</dbReference>
<dbReference type="AlphaFoldDB" id="A0A6H3FAX2"/>
<gene>
    <name evidence="1" type="ORF">EB812_02605</name>
</gene>
<evidence type="ECO:0000313" key="2">
    <source>
        <dbReference type="Proteomes" id="UP000292919"/>
    </source>
</evidence>
<dbReference type="Proteomes" id="UP000292919">
    <property type="component" value="Unassembled WGS sequence"/>
</dbReference>
<protein>
    <submittedName>
        <fullName evidence="1">Uncharacterized protein</fullName>
    </submittedName>
</protein>
<proteinExistence type="predicted"/>
<evidence type="ECO:0000313" key="1">
    <source>
        <dbReference type="EMBL" id="TBH81001.1"/>
    </source>
</evidence>
<name>A0A6H3FAX2_9BACT</name>
<comment type="caution">
    <text evidence="1">The sequence shown here is derived from an EMBL/GenBank/DDBJ whole genome shotgun (WGS) entry which is preliminary data.</text>
</comment>